<dbReference type="InterPro" id="IPR036249">
    <property type="entry name" value="Thioredoxin-like_sf"/>
</dbReference>
<feature type="signal peptide" evidence="4">
    <location>
        <begin position="1"/>
        <end position="22"/>
    </location>
</feature>
<dbReference type="PROSITE" id="PS00194">
    <property type="entry name" value="THIOREDOXIN_1"/>
    <property type="match status" value="1"/>
</dbReference>
<dbReference type="Gene3D" id="3.40.30.10">
    <property type="entry name" value="Glutaredoxin"/>
    <property type="match status" value="1"/>
</dbReference>
<dbReference type="InterPro" id="IPR013740">
    <property type="entry name" value="Redoxin"/>
</dbReference>
<dbReference type="Proteomes" id="UP001596091">
    <property type="component" value="Unassembled WGS sequence"/>
</dbReference>
<dbReference type="SUPFAM" id="SSF52833">
    <property type="entry name" value="Thioredoxin-like"/>
    <property type="match status" value="1"/>
</dbReference>
<keyword evidence="2" id="KW-0201">Cytochrome c-type biogenesis</keyword>
<keyword evidence="4" id="KW-0732">Signal</keyword>
<dbReference type="PANTHER" id="PTHR42852">
    <property type="entry name" value="THIOL:DISULFIDE INTERCHANGE PROTEIN DSBE"/>
    <property type="match status" value="1"/>
</dbReference>
<dbReference type="EMBL" id="JBHSPH010000005">
    <property type="protein sequence ID" value="MFC5863603.1"/>
    <property type="molecule type" value="Genomic_DNA"/>
</dbReference>
<proteinExistence type="predicted"/>
<comment type="subcellular location">
    <subcellularLocation>
        <location evidence="1">Cell envelope</location>
    </subcellularLocation>
</comment>
<dbReference type="CDD" id="cd02966">
    <property type="entry name" value="TlpA_like_family"/>
    <property type="match status" value="1"/>
</dbReference>
<evidence type="ECO:0000256" key="1">
    <source>
        <dbReference type="ARBA" id="ARBA00004196"/>
    </source>
</evidence>
<dbReference type="PANTHER" id="PTHR42852:SF13">
    <property type="entry name" value="PROTEIN DIPZ"/>
    <property type="match status" value="1"/>
</dbReference>
<evidence type="ECO:0000256" key="2">
    <source>
        <dbReference type="ARBA" id="ARBA00022748"/>
    </source>
</evidence>
<evidence type="ECO:0000313" key="7">
    <source>
        <dbReference type="Proteomes" id="UP001596091"/>
    </source>
</evidence>
<keyword evidence="7" id="KW-1185">Reference proteome</keyword>
<evidence type="ECO:0000313" key="6">
    <source>
        <dbReference type="EMBL" id="MFC5863603.1"/>
    </source>
</evidence>
<evidence type="ECO:0000256" key="3">
    <source>
        <dbReference type="ARBA" id="ARBA00023284"/>
    </source>
</evidence>
<accession>A0ABW1EJM6</accession>
<dbReference type="InterPro" id="IPR017937">
    <property type="entry name" value="Thioredoxin_CS"/>
</dbReference>
<evidence type="ECO:0000256" key="4">
    <source>
        <dbReference type="SAM" id="SignalP"/>
    </source>
</evidence>
<feature type="domain" description="Thioredoxin" evidence="5">
    <location>
        <begin position="19"/>
        <end position="164"/>
    </location>
</feature>
<dbReference type="InterPro" id="IPR013766">
    <property type="entry name" value="Thioredoxin_domain"/>
</dbReference>
<feature type="chain" id="PRO_5045810648" evidence="4">
    <location>
        <begin position="23"/>
        <end position="178"/>
    </location>
</feature>
<keyword evidence="3" id="KW-0676">Redox-active center</keyword>
<reference evidence="7" key="1">
    <citation type="journal article" date="2019" name="Int. J. Syst. Evol. Microbiol.">
        <title>The Global Catalogue of Microorganisms (GCM) 10K type strain sequencing project: providing services to taxonomists for standard genome sequencing and annotation.</title>
        <authorList>
            <consortium name="The Broad Institute Genomics Platform"/>
            <consortium name="The Broad Institute Genome Sequencing Center for Infectious Disease"/>
            <person name="Wu L."/>
            <person name="Ma J."/>
        </authorList>
    </citation>
    <scope>NUCLEOTIDE SEQUENCE [LARGE SCALE GENOMIC DNA]</scope>
    <source>
        <strain evidence="7">JCM 4087</strain>
    </source>
</reference>
<dbReference type="PROSITE" id="PS51352">
    <property type="entry name" value="THIOREDOXIN_2"/>
    <property type="match status" value="1"/>
</dbReference>
<organism evidence="6 7">
    <name type="scientific">Acidicapsa dinghuensis</name>
    <dbReference type="NCBI Taxonomy" id="2218256"/>
    <lineage>
        <taxon>Bacteria</taxon>
        <taxon>Pseudomonadati</taxon>
        <taxon>Acidobacteriota</taxon>
        <taxon>Terriglobia</taxon>
        <taxon>Terriglobales</taxon>
        <taxon>Acidobacteriaceae</taxon>
        <taxon>Acidicapsa</taxon>
    </lineage>
</organism>
<sequence>MKIVFRVAVLLCVVSVASYAFAKKAPNLEFKNLTGTEVKFADLRGSIVVVNFWATFCGPCREEMPMLSKLTQDYAGKKVRFVAVSADEDPGNKKNRAKIDQFLDVQKPAMEIWLGADLGSLDRLQLGNVLPATVILDENGEIIARIMGQAHEEDVKAPIEWLLNGKTGPPPPASVKRY</sequence>
<evidence type="ECO:0000259" key="5">
    <source>
        <dbReference type="PROSITE" id="PS51352"/>
    </source>
</evidence>
<comment type="caution">
    <text evidence="6">The sequence shown here is derived from an EMBL/GenBank/DDBJ whole genome shotgun (WGS) entry which is preliminary data.</text>
</comment>
<dbReference type="InterPro" id="IPR050553">
    <property type="entry name" value="Thioredoxin_ResA/DsbE_sf"/>
</dbReference>
<dbReference type="Pfam" id="PF08534">
    <property type="entry name" value="Redoxin"/>
    <property type="match status" value="1"/>
</dbReference>
<gene>
    <name evidence="6" type="ORF">ACFPT7_14950</name>
</gene>
<name>A0ABW1EJM6_9BACT</name>
<protein>
    <submittedName>
        <fullName evidence="6">TlpA family protein disulfide reductase</fullName>
    </submittedName>
</protein>
<dbReference type="RefSeq" id="WP_263340131.1">
    <property type="nucleotide sequence ID" value="NZ_JAGSYH010000005.1"/>
</dbReference>